<evidence type="ECO:0000256" key="1">
    <source>
        <dbReference type="ARBA" id="ARBA00002817"/>
    </source>
</evidence>
<dbReference type="RefSeq" id="XP_053025491.1">
    <property type="nucleotide sequence ID" value="XM_053161556.1"/>
</dbReference>
<evidence type="ECO:0000256" key="12">
    <source>
        <dbReference type="ARBA" id="ARBA00023242"/>
    </source>
</evidence>
<keyword evidence="12 14" id="KW-0539">Nucleus</keyword>
<gene>
    <name evidence="16" type="ORF">PtA15_11A628</name>
</gene>
<protein>
    <recommendedName>
        <fullName evidence="4 14">General transcription and DNA repair factor IIH subunit TFB4</fullName>
        <shortName evidence="14">TFIIH subunit TFB4</shortName>
    </recommendedName>
    <alternativeName>
        <fullName evidence="13 14">RNA polymerase II transcription factor B subunit 4</fullName>
    </alternativeName>
</protein>
<keyword evidence="17" id="KW-1185">Reference proteome</keyword>
<evidence type="ECO:0000256" key="7">
    <source>
        <dbReference type="ARBA" id="ARBA00022771"/>
    </source>
</evidence>
<evidence type="ECO:0000256" key="3">
    <source>
        <dbReference type="ARBA" id="ARBA00005273"/>
    </source>
</evidence>
<evidence type="ECO:0000256" key="14">
    <source>
        <dbReference type="RuleBase" id="RU368090"/>
    </source>
</evidence>
<name>A0ABY7D0Q2_9BASI</name>
<dbReference type="Pfam" id="PF03850">
    <property type="entry name" value="Tfb4"/>
    <property type="match status" value="1"/>
</dbReference>
<evidence type="ECO:0000256" key="5">
    <source>
        <dbReference type="ARBA" id="ARBA00022723"/>
    </source>
</evidence>
<evidence type="ECO:0000256" key="2">
    <source>
        <dbReference type="ARBA" id="ARBA00004123"/>
    </source>
</evidence>
<evidence type="ECO:0000256" key="9">
    <source>
        <dbReference type="ARBA" id="ARBA00023015"/>
    </source>
</evidence>
<dbReference type="PANTHER" id="PTHR12831">
    <property type="entry name" value="TRANSCRIPTION INITIATION FACTOR IIH TFIIH , POLYPEPTIDE 3-RELATED"/>
    <property type="match status" value="1"/>
</dbReference>
<evidence type="ECO:0000256" key="4">
    <source>
        <dbReference type="ARBA" id="ARBA00021280"/>
    </source>
</evidence>
<feature type="region of interest" description="Disordered" evidence="15">
    <location>
        <begin position="333"/>
        <end position="358"/>
    </location>
</feature>
<dbReference type="EMBL" id="CP110431">
    <property type="protein sequence ID" value="WAQ89936.1"/>
    <property type="molecule type" value="Genomic_DNA"/>
</dbReference>
<comment type="similarity">
    <text evidence="3 14">Belongs to the TFB4 family.</text>
</comment>
<evidence type="ECO:0000256" key="6">
    <source>
        <dbReference type="ARBA" id="ARBA00022763"/>
    </source>
</evidence>
<comment type="function">
    <text evidence="1 14">Component of the general transcription and DNA repair factor IIH (TFIIH) core complex, which is involved in general and transcription-coupled nucleotide excision repair (NER) of damaged DNA and, when complexed to TFIIK, in RNA transcription by RNA polymerase II. In NER, TFIIH acts by opening DNA around the lesion to allow the excision of the damaged oligonucleotide and its replacement by a new DNA fragment. In transcription, TFIIH has an essential role in transcription initiation. When the pre-initiation complex (PIC) has been established, TFIIH is required for promoter opening and promoter escape. Phosphorylation of the C-terminal tail (CTD) of the largest subunit of RNA polymerase II by the kinase module TFIIK controls the initiation of transcription.</text>
</comment>
<dbReference type="Gene3D" id="3.40.50.410">
    <property type="entry name" value="von Willebrand factor, type A domain"/>
    <property type="match status" value="1"/>
</dbReference>
<dbReference type="PANTHER" id="PTHR12831:SF0">
    <property type="entry name" value="GENERAL TRANSCRIPTION FACTOR IIH SUBUNIT 3"/>
    <property type="match status" value="1"/>
</dbReference>
<dbReference type="InterPro" id="IPR036465">
    <property type="entry name" value="vWFA_dom_sf"/>
</dbReference>
<keyword evidence="6 14" id="KW-0227">DNA damage</keyword>
<evidence type="ECO:0000256" key="13">
    <source>
        <dbReference type="ARBA" id="ARBA00033341"/>
    </source>
</evidence>
<dbReference type="Proteomes" id="UP001164743">
    <property type="component" value="Chromosome 11A"/>
</dbReference>
<dbReference type="InterPro" id="IPR004600">
    <property type="entry name" value="TFIIH_Tfb4/GTF2H3"/>
</dbReference>
<accession>A0ABY7D0Q2</accession>
<evidence type="ECO:0000256" key="10">
    <source>
        <dbReference type="ARBA" id="ARBA00023163"/>
    </source>
</evidence>
<evidence type="ECO:0000256" key="11">
    <source>
        <dbReference type="ARBA" id="ARBA00023204"/>
    </source>
</evidence>
<comment type="subcellular location">
    <subcellularLocation>
        <location evidence="2 14">Nucleus</location>
    </subcellularLocation>
</comment>
<keyword evidence="7 14" id="KW-0863">Zinc-finger</keyword>
<evidence type="ECO:0000256" key="8">
    <source>
        <dbReference type="ARBA" id="ARBA00022833"/>
    </source>
</evidence>
<comment type="subunit">
    <text evidence="14">Component of the 7-subunit TFIIH core complex composed of XPB/SSL2, XPD/RAD3, SSL1, TFB1, TFB2, TFB4 and TFB5, which is active in NER. The core complex associates with the 3-subunit CTD-kinase module TFIIK composed of CCL1, KIN28 and TFB3 to form the 10-subunit holoenzyme (holo-TFIIH) active in transcription.</text>
</comment>
<sequence>MSTNDPADLLTVIVSYPLSPAGDAYSGLTPEEASSQLDLNPLAWADLESHSQLGGHPPEETSSAASLVSVIESFLIFANSHLALRHENAIAVYGATLGSSELLYSSLQAKPITKSSKQPAGSRDANTYQSFRILNDSVANGVKHLASLTQSDSIAGKQPGIVRALAKSLCHINRLARDNENKKDSLKARILILSVSPDAPGQYIPMMNCIFSAQKATIPIDVCKISKENAVFLQQAAHLTDGIYYQVEKPKAILQYLTMIFLPGLAARKFLNLPRHEEVDFRAACFCHREIIDVGYVCSVCLSIFCTPTPVCSTCRTKFPMSSLKRFLMEKPKARTKSANGTIASSPLGTNASSPHRS</sequence>
<keyword evidence="8 14" id="KW-0862">Zinc</keyword>
<reference evidence="16" key="1">
    <citation type="submission" date="2022-10" db="EMBL/GenBank/DDBJ databases">
        <title>Puccinia triticina Genome sequencing and assembly.</title>
        <authorList>
            <person name="Li C."/>
        </authorList>
    </citation>
    <scope>NUCLEOTIDE SEQUENCE</scope>
    <source>
        <strain evidence="16">Pt15</strain>
    </source>
</reference>
<evidence type="ECO:0000313" key="17">
    <source>
        <dbReference type="Proteomes" id="UP001164743"/>
    </source>
</evidence>
<keyword evidence="10 14" id="KW-0804">Transcription</keyword>
<keyword evidence="11 14" id="KW-0234">DNA repair</keyword>
<keyword evidence="9 14" id="KW-0805">Transcription regulation</keyword>
<evidence type="ECO:0000313" key="16">
    <source>
        <dbReference type="EMBL" id="WAQ89936.1"/>
    </source>
</evidence>
<feature type="compositionally biased region" description="Polar residues" evidence="15">
    <location>
        <begin position="337"/>
        <end position="358"/>
    </location>
</feature>
<dbReference type="GeneID" id="77802451"/>
<keyword evidence="5 14" id="KW-0479">Metal-binding</keyword>
<proteinExistence type="inferred from homology"/>
<evidence type="ECO:0000256" key="15">
    <source>
        <dbReference type="SAM" id="MobiDB-lite"/>
    </source>
</evidence>
<organism evidence="16 17">
    <name type="scientific">Puccinia triticina</name>
    <dbReference type="NCBI Taxonomy" id="208348"/>
    <lineage>
        <taxon>Eukaryota</taxon>
        <taxon>Fungi</taxon>
        <taxon>Dikarya</taxon>
        <taxon>Basidiomycota</taxon>
        <taxon>Pucciniomycotina</taxon>
        <taxon>Pucciniomycetes</taxon>
        <taxon>Pucciniales</taxon>
        <taxon>Pucciniaceae</taxon>
        <taxon>Puccinia</taxon>
    </lineage>
</organism>